<dbReference type="CDD" id="cd04729">
    <property type="entry name" value="NanE"/>
    <property type="match status" value="1"/>
</dbReference>
<evidence type="ECO:0000256" key="4">
    <source>
        <dbReference type="ARBA" id="ARBA00007439"/>
    </source>
</evidence>
<dbReference type="InterPro" id="IPR013785">
    <property type="entry name" value="Aldolase_TIM"/>
</dbReference>
<evidence type="ECO:0000256" key="2">
    <source>
        <dbReference type="ARBA" id="ARBA00002147"/>
    </source>
</evidence>
<dbReference type="GO" id="GO:0005829">
    <property type="term" value="C:cytosol"/>
    <property type="evidence" value="ECO:0007669"/>
    <property type="project" value="TreeGrafter"/>
</dbReference>
<dbReference type="InterPro" id="IPR011060">
    <property type="entry name" value="RibuloseP-bd_barrel"/>
</dbReference>
<dbReference type="Gene3D" id="3.20.20.70">
    <property type="entry name" value="Aldolase class I"/>
    <property type="match status" value="1"/>
</dbReference>
<dbReference type="Proteomes" id="UP000324269">
    <property type="component" value="Unassembled WGS sequence"/>
</dbReference>
<evidence type="ECO:0000256" key="8">
    <source>
        <dbReference type="SAM" id="MobiDB-lite"/>
    </source>
</evidence>
<evidence type="ECO:0000313" key="9">
    <source>
        <dbReference type="EMBL" id="TYS83073.1"/>
    </source>
</evidence>
<dbReference type="Pfam" id="PF04131">
    <property type="entry name" value="NanE"/>
    <property type="match status" value="1"/>
</dbReference>
<dbReference type="InterPro" id="IPR007260">
    <property type="entry name" value="NanE"/>
</dbReference>
<protein>
    <recommendedName>
        <fullName evidence="7">Putative N-acetylmannosamine-6-phosphate 2-epimerase</fullName>
        <ecNumber evidence="7">5.1.3.9</ecNumber>
    </recommendedName>
    <alternativeName>
        <fullName evidence="7">ManNAc-6-P epimerase</fullName>
    </alternativeName>
</protein>
<keyword evidence="5 7" id="KW-0413">Isomerase</keyword>
<gene>
    <name evidence="7" type="primary">nanE</name>
    <name evidence="9" type="ORF">FZC85_18405</name>
</gene>
<dbReference type="GO" id="GO:0005975">
    <property type="term" value="P:carbohydrate metabolic process"/>
    <property type="evidence" value="ECO:0007669"/>
    <property type="project" value="UniProtKB-UniRule"/>
</dbReference>
<dbReference type="GO" id="GO:0006053">
    <property type="term" value="P:N-acetylmannosamine catabolic process"/>
    <property type="evidence" value="ECO:0007669"/>
    <property type="project" value="TreeGrafter"/>
</dbReference>
<feature type="region of interest" description="Disordered" evidence="8">
    <location>
        <begin position="225"/>
        <end position="248"/>
    </location>
</feature>
<dbReference type="GO" id="GO:0019262">
    <property type="term" value="P:N-acetylneuraminate catabolic process"/>
    <property type="evidence" value="ECO:0007669"/>
    <property type="project" value="UniProtKB-UniRule"/>
</dbReference>
<comment type="pathway">
    <text evidence="3 7">Amino-sugar metabolism; N-acetylneuraminate degradation; D-fructose 6-phosphate from N-acetylneuraminate: step 3/5.</text>
</comment>
<keyword evidence="6 7" id="KW-0119">Carbohydrate metabolism</keyword>
<evidence type="ECO:0000256" key="6">
    <source>
        <dbReference type="ARBA" id="ARBA00023277"/>
    </source>
</evidence>
<proteinExistence type="inferred from homology"/>
<dbReference type="AlphaFoldDB" id="A0A5D4U6Z1"/>
<evidence type="ECO:0000256" key="1">
    <source>
        <dbReference type="ARBA" id="ARBA00000056"/>
    </source>
</evidence>
<dbReference type="PANTHER" id="PTHR36204:SF1">
    <property type="entry name" value="N-ACETYLMANNOSAMINE-6-PHOSPHATE 2-EPIMERASE-RELATED"/>
    <property type="match status" value="1"/>
</dbReference>
<comment type="similarity">
    <text evidence="4 7">Belongs to the NanE family.</text>
</comment>
<dbReference type="UniPathway" id="UPA00629">
    <property type="reaction ID" value="UER00682"/>
</dbReference>
<dbReference type="PANTHER" id="PTHR36204">
    <property type="entry name" value="N-ACETYLMANNOSAMINE-6-PHOSPHATE 2-EPIMERASE-RELATED"/>
    <property type="match status" value="1"/>
</dbReference>
<reference evidence="9 10" key="1">
    <citation type="submission" date="2019-08" db="EMBL/GenBank/DDBJ databases">
        <title>Bacillus genomes from the desert of Cuatro Cienegas, Coahuila.</title>
        <authorList>
            <person name="Olmedo-Alvarez G."/>
        </authorList>
    </citation>
    <scope>NUCLEOTIDE SEQUENCE [LARGE SCALE GENOMIC DNA]</scope>
    <source>
        <strain evidence="9 10">CH87b_3T</strain>
    </source>
</reference>
<dbReference type="RefSeq" id="WP_148970485.1">
    <property type="nucleotide sequence ID" value="NZ_JBNIKW010000006.1"/>
</dbReference>
<dbReference type="GO" id="GO:0047465">
    <property type="term" value="F:N-acylglucosamine-6-phosphate 2-epimerase activity"/>
    <property type="evidence" value="ECO:0007669"/>
    <property type="project" value="UniProtKB-EC"/>
</dbReference>
<dbReference type="SUPFAM" id="SSF51366">
    <property type="entry name" value="Ribulose-phoshate binding barrel"/>
    <property type="match status" value="1"/>
</dbReference>
<evidence type="ECO:0000313" key="10">
    <source>
        <dbReference type="Proteomes" id="UP000324269"/>
    </source>
</evidence>
<name>A0A5D4U6Z1_9BACI</name>
<comment type="caution">
    <text evidence="9">The sequence shown here is derived from an EMBL/GenBank/DDBJ whole genome shotgun (WGS) entry which is preliminary data.</text>
</comment>
<comment type="catalytic activity">
    <reaction evidence="1 7">
        <text>an N-acyl-D-glucosamine 6-phosphate = an N-acyl-D-mannosamine 6-phosphate</text>
        <dbReference type="Rhea" id="RHEA:23932"/>
        <dbReference type="ChEBI" id="CHEBI:57599"/>
        <dbReference type="ChEBI" id="CHEBI:57666"/>
        <dbReference type="EC" id="5.1.3.9"/>
    </reaction>
</comment>
<comment type="function">
    <text evidence="2 7">Converts N-acetylmannosamine-6-phosphate (ManNAc-6-P) to N-acetylglucosamine-6-phosphate (GlcNAc-6-P).</text>
</comment>
<sequence length="248" mass="26965">MISKEIVFNQLKGKLVVSCQALKDEPLHGSEVMGKMAKAAFVGGASGIRANSAVDIEAIKGYVDLPIIGLVKRDYPKSDVYITATRKEADELIGAEVDIIAIDATDRPRPNGESLESLIAYLKTKGQTIMADVSTFDEALKAVKLGVDCVSTTMSGYTPYSPQQCCPDFILLKRLVDTLQIPVFAEGRISTPEDVKRAMDIGAHAVVVGSAITRPQEITKKFVQSIQSRGDKQDEHTNGVQEQVRRIN</sequence>
<dbReference type="EMBL" id="VTEZ01000006">
    <property type="protein sequence ID" value="TYS83073.1"/>
    <property type="molecule type" value="Genomic_DNA"/>
</dbReference>
<evidence type="ECO:0000256" key="3">
    <source>
        <dbReference type="ARBA" id="ARBA00005081"/>
    </source>
</evidence>
<dbReference type="FunFam" id="3.20.20.70:FF:000035">
    <property type="entry name" value="Putative N-acetylmannosamine-6-phosphate 2-epimerase"/>
    <property type="match status" value="1"/>
</dbReference>
<dbReference type="NCBIfam" id="NF002231">
    <property type="entry name" value="PRK01130.1"/>
    <property type="match status" value="1"/>
</dbReference>
<accession>A0A5D4U6Z1</accession>
<feature type="compositionally biased region" description="Basic and acidic residues" evidence="8">
    <location>
        <begin position="229"/>
        <end position="248"/>
    </location>
</feature>
<dbReference type="HAMAP" id="MF_01235">
    <property type="entry name" value="ManNAc6P_epimer"/>
    <property type="match status" value="1"/>
</dbReference>
<dbReference type="OrthoDB" id="9781704at2"/>
<organism evidence="9 10">
    <name type="scientific">Rossellomorea aquimaris</name>
    <dbReference type="NCBI Taxonomy" id="189382"/>
    <lineage>
        <taxon>Bacteria</taxon>
        <taxon>Bacillati</taxon>
        <taxon>Bacillota</taxon>
        <taxon>Bacilli</taxon>
        <taxon>Bacillales</taxon>
        <taxon>Bacillaceae</taxon>
        <taxon>Rossellomorea</taxon>
    </lineage>
</organism>
<evidence type="ECO:0000256" key="5">
    <source>
        <dbReference type="ARBA" id="ARBA00023235"/>
    </source>
</evidence>
<dbReference type="EC" id="5.1.3.9" evidence="7"/>
<evidence type="ECO:0000256" key="7">
    <source>
        <dbReference type="HAMAP-Rule" id="MF_01235"/>
    </source>
</evidence>